<feature type="transmembrane region" description="Helical" evidence="6">
    <location>
        <begin position="211"/>
        <end position="234"/>
    </location>
</feature>
<dbReference type="Proteomes" id="UP000460317">
    <property type="component" value="Unassembled WGS sequence"/>
</dbReference>
<feature type="transmembrane region" description="Helical" evidence="6">
    <location>
        <begin position="87"/>
        <end position="108"/>
    </location>
</feature>
<evidence type="ECO:0000256" key="1">
    <source>
        <dbReference type="ARBA" id="ARBA00004651"/>
    </source>
</evidence>
<evidence type="ECO:0000256" key="4">
    <source>
        <dbReference type="ARBA" id="ARBA00022989"/>
    </source>
</evidence>
<evidence type="ECO:0000313" key="7">
    <source>
        <dbReference type="EMBL" id="KAB4447588.1"/>
    </source>
</evidence>
<feature type="transmembrane region" description="Helical" evidence="6">
    <location>
        <begin position="170"/>
        <end position="190"/>
    </location>
</feature>
<feature type="transmembrane region" description="Helical" evidence="6">
    <location>
        <begin position="44"/>
        <end position="66"/>
    </location>
</feature>
<feature type="transmembrane region" description="Helical" evidence="6">
    <location>
        <begin position="292"/>
        <end position="317"/>
    </location>
</feature>
<name>A0A7J5JB69_BACT4</name>
<keyword evidence="5 6" id="KW-0472">Membrane</keyword>
<feature type="transmembrane region" description="Helical" evidence="6">
    <location>
        <begin position="144"/>
        <end position="164"/>
    </location>
</feature>
<accession>A0A7J5JB69</accession>
<dbReference type="EMBL" id="WCSB01000040">
    <property type="protein sequence ID" value="KAB4447588.1"/>
    <property type="molecule type" value="Genomic_DNA"/>
</dbReference>
<sequence>MTEKSLSKNAFYNVVYKCLNVLFPLVSIMYVSRVLLPTGVGRVASAQNIIAYFVILASLGLPIYGVKKIAEFRDNKKECSKVFSELFIINAISTLLCSIFYVMMLFSVDFFCSKLAVSFVVGIQLFANIFNIDWLYQGFEEYRYIMFRSLFVKLVALASVFIFVHDTSDYIIYALITALSLVANFVFNIAHMHKYVDITFRELCIQRHVRSILILLAASIAIEVYTLCATTFLSVFKGDEIVAYFSNSAKAVEITRTMIAAVCAVFLPRLNYYIGQRRIDDFNNLSIMGLRLLMSMSVPAAIILAVLAPNFVLVLFGSAYLPSVTSMQILSLSVITVAISNFMGYQILISLGKEKIVLYSTIIAALVNITLNLILIGPMGHNGAALASVTAEAAVSLYQLHYVSKYVPLKYSSNTVCSIAVPAVAMLGIMILLKMLNMNLYFEVIIITITGLLTYAFLGKLLHNEAVIIVSNKLSHSK</sequence>
<dbReference type="PANTHER" id="PTHR30250:SF11">
    <property type="entry name" value="O-ANTIGEN TRANSPORTER-RELATED"/>
    <property type="match status" value="1"/>
</dbReference>
<feature type="transmembrane region" description="Helical" evidence="6">
    <location>
        <begin position="329"/>
        <end position="349"/>
    </location>
</feature>
<dbReference type="InterPro" id="IPR002797">
    <property type="entry name" value="Polysacc_synth"/>
</dbReference>
<organism evidence="7 8">
    <name type="scientific">Bacteroides thetaiotaomicron</name>
    <dbReference type="NCBI Taxonomy" id="818"/>
    <lineage>
        <taxon>Bacteria</taxon>
        <taxon>Pseudomonadati</taxon>
        <taxon>Bacteroidota</taxon>
        <taxon>Bacteroidia</taxon>
        <taxon>Bacteroidales</taxon>
        <taxon>Bacteroidaceae</taxon>
        <taxon>Bacteroides</taxon>
    </lineage>
</organism>
<feature type="transmembrane region" description="Helical" evidence="6">
    <location>
        <begin position="114"/>
        <end position="132"/>
    </location>
</feature>
<dbReference type="RefSeq" id="WP_130042304.1">
    <property type="nucleotide sequence ID" value="NZ_CAXKYD010000036.1"/>
</dbReference>
<evidence type="ECO:0000256" key="5">
    <source>
        <dbReference type="ARBA" id="ARBA00023136"/>
    </source>
</evidence>
<dbReference type="CDD" id="cd13128">
    <property type="entry name" value="MATE_Wzx_like"/>
    <property type="match status" value="1"/>
</dbReference>
<feature type="transmembrane region" description="Helical" evidence="6">
    <location>
        <begin position="12"/>
        <end position="32"/>
    </location>
</feature>
<proteinExistence type="predicted"/>
<feature type="transmembrane region" description="Helical" evidence="6">
    <location>
        <begin position="411"/>
        <end position="433"/>
    </location>
</feature>
<gene>
    <name evidence="7" type="ORF">GAN93_23775</name>
</gene>
<dbReference type="GO" id="GO:0005886">
    <property type="term" value="C:plasma membrane"/>
    <property type="evidence" value="ECO:0007669"/>
    <property type="project" value="UniProtKB-SubCell"/>
</dbReference>
<keyword evidence="4 6" id="KW-1133">Transmembrane helix</keyword>
<feature type="transmembrane region" description="Helical" evidence="6">
    <location>
        <begin position="254"/>
        <end position="272"/>
    </location>
</feature>
<evidence type="ECO:0000313" key="8">
    <source>
        <dbReference type="Proteomes" id="UP000460317"/>
    </source>
</evidence>
<keyword evidence="3 6" id="KW-0812">Transmembrane</keyword>
<dbReference type="AlphaFoldDB" id="A0A7J5JB69"/>
<evidence type="ECO:0000256" key="2">
    <source>
        <dbReference type="ARBA" id="ARBA00022475"/>
    </source>
</evidence>
<comment type="subcellular location">
    <subcellularLocation>
        <location evidence="1">Cell membrane</location>
        <topology evidence="1">Multi-pass membrane protein</topology>
    </subcellularLocation>
</comment>
<keyword evidence="2" id="KW-1003">Cell membrane</keyword>
<protein>
    <submittedName>
        <fullName evidence="7">Flippase</fullName>
    </submittedName>
</protein>
<dbReference type="PANTHER" id="PTHR30250">
    <property type="entry name" value="PST FAMILY PREDICTED COLANIC ACID TRANSPORTER"/>
    <property type="match status" value="1"/>
</dbReference>
<reference evidence="7 8" key="1">
    <citation type="journal article" date="2019" name="Nat. Med.">
        <title>A library of human gut bacterial isolates paired with longitudinal multiomics data enables mechanistic microbiome research.</title>
        <authorList>
            <person name="Poyet M."/>
            <person name="Groussin M."/>
            <person name="Gibbons S.M."/>
            <person name="Avila-Pacheco J."/>
            <person name="Jiang X."/>
            <person name="Kearney S.M."/>
            <person name="Perrotta A.R."/>
            <person name="Berdy B."/>
            <person name="Zhao S."/>
            <person name="Lieberman T.D."/>
            <person name="Swanson P.K."/>
            <person name="Smith M."/>
            <person name="Roesemann S."/>
            <person name="Alexander J.E."/>
            <person name="Rich S.A."/>
            <person name="Livny J."/>
            <person name="Vlamakis H."/>
            <person name="Clish C."/>
            <person name="Bullock K."/>
            <person name="Deik A."/>
            <person name="Scott J."/>
            <person name="Pierce K.A."/>
            <person name="Xavier R.J."/>
            <person name="Alm E.J."/>
        </authorList>
    </citation>
    <scope>NUCLEOTIDE SEQUENCE [LARGE SCALE GENOMIC DNA]</scope>
    <source>
        <strain evidence="7 8">BIOML-A165</strain>
    </source>
</reference>
<comment type="caution">
    <text evidence="7">The sequence shown here is derived from an EMBL/GenBank/DDBJ whole genome shotgun (WGS) entry which is preliminary data.</text>
</comment>
<feature type="transmembrane region" description="Helical" evidence="6">
    <location>
        <begin position="356"/>
        <end position="376"/>
    </location>
</feature>
<dbReference type="InterPro" id="IPR050833">
    <property type="entry name" value="Poly_Biosynth_Transport"/>
</dbReference>
<dbReference type="Pfam" id="PF01943">
    <property type="entry name" value="Polysacc_synt"/>
    <property type="match status" value="1"/>
</dbReference>
<evidence type="ECO:0000256" key="3">
    <source>
        <dbReference type="ARBA" id="ARBA00022692"/>
    </source>
</evidence>
<evidence type="ECO:0000256" key="6">
    <source>
        <dbReference type="SAM" id="Phobius"/>
    </source>
</evidence>
<feature type="transmembrane region" description="Helical" evidence="6">
    <location>
        <begin position="440"/>
        <end position="458"/>
    </location>
</feature>